<dbReference type="EMBL" id="ML119673">
    <property type="protein sequence ID" value="RPA82197.1"/>
    <property type="molecule type" value="Genomic_DNA"/>
</dbReference>
<sequence length="574" mass="65315">MLLATTYQPISPLFLPIELLHEIAISLADVPTYLAFGLTSRLFHQVTTSIHTHTSFLTRQYLANAGPHFRHQSPNRQDPRSPSTSILGLIVDHLWAELPKRKNGLFYNLNYVLRSHSALELRLSIEHGYLKQKTHMPDSRQWTGMLFWAFNFPVSVDWVRMLLRTAYVDSNEQVRALARARIVMSMAEYMDRFLDMRSAARWMENGNPEMTDGAVALFEEKSLREGLARFMLEVGYMERRDKDGDTDKHTKYTKKSTENGRQTTTESSAKQGWCVRRECRLYSLENNHCLKKQTILEAVGCSGNVFSTDWDTETAQTAIYNTSTRNSEHDITNPQIANNGAVFRQSNYTHTCFLERQYLYDTGPQLFTEDGLTRSSDLASASHPASAATSIFRLVVDHLLTDLSRPCSEHILNSIAKQMEISPVPACPPNLQALPVYRLIINHDFKSNSTLLVPSEEDDDGPYPQRCISTILTSTDWIRRLLRIVRASASMKASSNIKELAQAWLVQGLVKAFGSADGKHEYSFWLARFSPWVPHSEGRQGKRVQVILAPVHPVFTLPEPRWKGYASDVEYPVL</sequence>
<dbReference type="Proteomes" id="UP000275078">
    <property type="component" value="Unassembled WGS sequence"/>
</dbReference>
<proteinExistence type="predicted"/>
<evidence type="ECO:0000313" key="2">
    <source>
        <dbReference type="EMBL" id="RPA82197.1"/>
    </source>
</evidence>
<organism evidence="2 3">
    <name type="scientific">Ascobolus immersus RN42</name>
    <dbReference type="NCBI Taxonomy" id="1160509"/>
    <lineage>
        <taxon>Eukaryota</taxon>
        <taxon>Fungi</taxon>
        <taxon>Dikarya</taxon>
        <taxon>Ascomycota</taxon>
        <taxon>Pezizomycotina</taxon>
        <taxon>Pezizomycetes</taxon>
        <taxon>Pezizales</taxon>
        <taxon>Ascobolaceae</taxon>
        <taxon>Ascobolus</taxon>
    </lineage>
</organism>
<name>A0A3N4I9Q4_ASCIM</name>
<evidence type="ECO:0000313" key="3">
    <source>
        <dbReference type="Proteomes" id="UP000275078"/>
    </source>
</evidence>
<dbReference type="AlphaFoldDB" id="A0A3N4I9Q4"/>
<gene>
    <name evidence="2" type="ORF">BJ508DRAFT_375896</name>
</gene>
<evidence type="ECO:0000256" key="1">
    <source>
        <dbReference type="SAM" id="MobiDB-lite"/>
    </source>
</evidence>
<feature type="region of interest" description="Disordered" evidence="1">
    <location>
        <begin position="241"/>
        <end position="267"/>
    </location>
</feature>
<protein>
    <recommendedName>
        <fullName evidence="4">F-box domain-containing protein</fullName>
    </recommendedName>
</protein>
<evidence type="ECO:0008006" key="4">
    <source>
        <dbReference type="Google" id="ProtNLM"/>
    </source>
</evidence>
<reference evidence="2 3" key="1">
    <citation type="journal article" date="2018" name="Nat. Ecol. Evol.">
        <title>Pezizomycetes genomes reveal the molecular basis of ectomycorrhizal truffle lifestyle.</title>
        <authorList>
            <person name="Murat C."/>
            <person name="Payen T."/>
            <person name="Noel B."/>
            <person name="Kuo A."/>
            <person name="Morin E."/>
            <person name="Chen J."/>
            <person name="Kohler A."/>
            <person name="Krizsan K."/>
            <person name="Balestrini R."/>
            <person name="Da Silva C."/>
            <person name="Montanini B."/>
            <person name="Hainaut M."/>
            <person name="Levati E."/>
            <person name="Barry K.W."/>
            <person name="Belfiori B."/>
            <person name="Cichocki N."/>
            <person name="Clum A."/>
            <person name="Dockter R.B."/>
            <person name="Fauchery L."/>
            <person name="Guy J."/>
            <person name="Iotti M."/>
            <person name="Le Tacon F."/>
            <person name="Lindquist E.A."/>
            <person name="Lipzen A."/>
            <person name="Malagnac F."/>
            <person name="Mello A."/>
            <person name="Molinier V."/>
            <person name="Miyauchi S."/>
            <person name="Poulain J."/>
            <person name="Riccioni C."/>
            <person name="Rubini A."/>
            <person name="Sitrit Y."/>
            <person name="Splivallo R."/>
            <person name="Traeger S."/>
            <person name="Wang M."/>
            <person name="Zifcakova L."/>
            <person name="Wipf D."/>
            <person name="Zambonelli A."/>
            <person name="Paolocci F."/>
            <person name="Nowrousian M."/>
            <person name="Ottonello S."/>
            <person name="Baldrian P."/>
            <person name="Spatafora J.W."/>
            <person name="Henrissat B."/>
            <person name="Nagy L.G."/>
            <person name="Aury J.M."/>
            <person name="Wincker P."/>
            <person name="Grigoriev I.V."/>
            <person name="Bonfante P."/>
            <person name="Martin F.M."/>
        </authorList>
    </citation>
    <scope>NUCLEOTIDE SEQUENCE [LARGE SCALE GENOMIC DNA]</scope>
    <source>
        <strain evidence="2 3">RN42</strain>
    </source>
</reference>
<accession>A0A3N4I9Q4</accession>
<feature type="compositionally biased region" description="Basic and acidic residues" evidence="1">
    <location>
        <begin position="241"/>
        <end position="258"/>
    </location>
</feature>
<keyword evidence="3" id="KW-1185">Reference proteome</keyword>